<evidence type="ECO:0000256" key="1">
    <source>
        <dbReference type="ARBA" id="ARBA00006096"/>
    </source>
</evidence>
<dbReference type="RefSeq" id="WP_174880552.1">
    <property type="nucleotide sequence ID" value="NZ_CADEPK010000208.1"/>
</dbReference>
<comment type="similarity">
    <text evidence="1">Belongs to the peptidase S13 family.</text>
</comment>
<dbReference type="GO" id="GO:0009002">
    <property type="term" value="F:serine-type D-Ala-D-Ala carboxypeptidase activity"/>
    <property type="evidence" value="ECO:0007669"/>
    <property type="project" value="UniProtKB-EC"/>
</dbReference>
<keyword evidence="2 3" id="KW-0378">Hydrolase</keyword>
<sequence length="486" mass="53707">MLRRLFAFFLLAIFLPIQGINAETVISPAYLNSLTELLQSHPSIKGAIAGVSIRSADTGELLFSFNGDTRLTPASNLKLFTAAAALTTLGKDYTFQTELLTDGTIKESELNGSLYLKGKGDPTLLPSDLEEFARLLKKEGITKINGDLIADDFYFDHVRYSVDVPWSDEAANYGAAISALSIAPDTDFDSGTVKLEIAASKRINEKAIIKIIPESDPIHIVNRTKTVPAEATHHVTIERMHGANTIIVSGTIPVDSPKQKEWIAVWEPTIITLNVFKQILEREGIRIEGTLKVEKTPKKSLTLHHHKSMPLKDVLIPFMKLSNNGHGEILIKEMGKEFLDNGSWEAGLEIEKQALSTLGINSNNLVIRDGSGISHQNLIPANEITNLLYKVKQMEWFPVFYQSLPISGVEGKLKGGTLRHRMQEGKLKEKVIAKTGTLTNVSSLSGYLIIDNNKAIIFSIVLNHLKDHDDGKKVEEEILNLLVNMK</sequence>
<evidence type="ECO:0000313" key="4">
    <source>
        <dbReference type="Proteomes" id="UP001232245"/>
    </source>
</evidence>
<dbReference type="EC" id="3.4.21.-" evidence="3"/>
<keyword evidence="4" id="KW-1185">Reference proteome</keyword>
<keyword evidence="3" id="KW-0645">Protease</keyword>
<evidence type="ECO:0000256" key="2">
    <source>
        <dbReference type="ARBA" id="ARBA00022801"/>
    </source>
</evidence>
<dbReference type="SUPFAM" id="SSF56601">
    <property type="entry name" value="beta-lactamase/transpeptidase-like"/>
    <property type="match status" value="1"/>
</dbReference>
<dbReference type="InterPro" id="IPR000667">
    <property type="entry name" value="Peptidase_S13"/>
</dbReference>
<dbReference type="Proteomes" id="UP001232245">
    <property type="component" value="Unassembled WGS sequence"/>
</dbReference>
<dbReference type="PANTHER" id="PTHR30023">
    <property type="entry name" value="D-ALANYL-D-ALANINE CARBOXYPEPTIDASE"/>
    <property type="match status" value="1"/>
</dbReference>
<comment type="caution">
    <text evidence="3">The sequence shown here is derived from an EMBL/GenBank/DDBJ whole genome shotgun (WGS) entry which is preliminary data.</text>
</comment>
<dbReference type="EC" id="3.4.16.4" evidence="3"/>
<dbReference type="InterPro" id="IPR012338">
    <property type="entry name" value="Beta-lactam/transpept-like"/>
</dbReference>
<dbReference type="Pfam" id="PF02113">
    <property type="entry name" value="Peptidase_S13"/>
    <property type="match status" value="1"/>
</dbReference>
<keyword evidence="3" id="KW-0121">Carboxypeptidase</keyword>
<organism evidence="3 4">
    <name type="scientific">Metabacillus niabensis</name>
    <dbReference type="NCBI Taxonomy" id="324854"/>
    <lineage>
        <taxon>Bacteria</taxon>
        <taxon>Bacillati</taxon>
        <taxon>Bacillota</taxon>
        <taxon>Bacilli</taxon>
        <taxon>Bacillales</taxon>
        <taxon>Bacillaceae</taxon>
        <taxon>Metabacillus</taxon>
    </lineage>
</organism>
<name>A0ABT9Z5A7_9BACI</name>
<dbReference type="NCBIfam" id="TIGR00666">
    <property type="entry name" value="PBP4"/>
    <property type="match status" value="1"/>
</dbReference>
<reference evidence="3 4" key="1">
    <citation type="submission" date="2023-07" db="EMBL/GenBank/DDBJ databases">
        <title>Genomic Encyclopedia of Type Strains, Phase IV (KMG-IV): sequencing the most valuable type-strain genomes for metagenomic binning, comparative biology and taxonomic classification.</title>
        <authorList>
            <person name="Goeker M."/>
        </authorList>
    </citation>
    <scope>NUCLEOTIDE SEQUENCE [LARGE SCALE GENOMIC DNA]</scope>
    <source>
        <strain evidence="3 4">DSM 17723</strain>
    </source>
</reference>
<proteinExistence type="inferred from homology"/>
<gene>
    <name evidence="3" type="ORF">J2S02_003786</name>
</gene>
<dbReference type="EMBL" id="JAUSTZ010000009">
    <property type="protein sequence ID" value="MDQ0227441.1"/>
    <property type="molecule type" value="Genomic_DNA"/>
</dbReference>
<accession>A0ABT9Z5A7</accession>
<dbReference type="Gene3D" id="3.40.710.10">
    <property type="entry name" value="DD-peptidase/beta-lactamase superfamily"/>
    <property type="match status" value="1"/>
</dbReference>
<dbReference type="PRINTS" id="PR00922">
    <property type="entry name" value="DADACBPTASE3"/>
</dbReference>
<dbReference type="Gene3D" id="3.50.80.20">
    <property type="entry name" value="D-Ala-D-Ala carboxypeptidase C, peptidase S13"/>
    <property type="match status" value="1"/>
</dbReference>
<evidence type="ECO:0000313" key="3">
    <source>
        <dbReference type="EMBL" id="MDQ0227441.1"/>
    </source>
</evidence>
<dbReference type="PANTHER" id="PTHR30023:SF0">
    <property type="entry name" value="PENICILLIN-SENSITIVE CARBOXYPEPTIDASE A"/>
    <property type="match status" value="1"/>
</dbReference>
<protein>
    <submittedName>
        <fullName evidence="3">D-alanyl-D-alanine carboxypeptidase/D-alanyl-D-alanine-endopeptidase (Penicillin-binding protein 4)</fullName>
        <ecNumber evidence="3">3.4.16.4</ecNumber>
        <ecNumber evidence="3">3.4.21.-</ecNumber>
    </submittedName>
</protein>